<dbReference type="InterPro" id="IPR004101">
    <property type="entry name" value="Mur_ligase_C"/>
</dbReference>
<evidence type="ECO:0000259" key="6">
    <source>
        <dbReference type="Pfam" id="PF08245"/>
    </source>
</evidence>
<keyword evidence="2" id="KW-0547">Nucleotide-binding</keyword>
<dbReference type="InterPro" id="IPR036565">
    <property type="entry name" value="Mur-like_cat_sf"/>
</dbReference>
<dbReference type="GO" id="GO:0016881">
    <property type="term" value="F:acid-amino acid ligase activity"/>
    <property type="evidence" value="ECO:0007669"/>
    <property type="project" value="InterPro"/>
</dbReference>
<evidence type="ECO:0000256" key="3">
    <source>
        <dbReference type="ARBA" id="ARBA00022840"/>
    </source>
</evidence>
<feature type="domain" description="Mur ligase central" evidence="6">
    <location>
        <begin position="145"/>
        <end position="324"/>
    </location>
</feature>
<keyword evidence="3" id="KW-0067">ATP-binding</keyword>
<evidence type="ECO:0000259" key="5">
    <source>
        <dbReference type="Pfam" id="PF02875"/>
    </source>
</evidence>
<evidence type="ECO:0000256" key="1">
    <source>
        <dbReference type="ARBA" id="ARBA00022598"/>
    </source>
</evidence>
<keyword evidence="1 7" id="KW-0436">Ligase</keyword>
<accession>A0A0G0ZB12</accession>
<keyword evidence="4" id="KW-0472">Membrane</keyword>
<feature type="transmembrane region" description="Helical" evidence="4">
    <location>
        <begin position="90"/>
        <end position="114"/>
    </location>
</feature>
<dbReference type="Pfam" id="PF02875">
    <property type="entry name" value="Mur_ligase_C"/>
    <property type="match status" value="1"/>
</dbReference>
<proteinExistence type="predicted"/>
<dbReference type="InterPro" id="IPR051046">
    <property type="entry name" value="MurCDEF_CellWall_CoF430Synth"/>
</dbReference>
<feature type="transmembrane region" description="Helical" evidence="4">
    <location>
        <begin position="61"/>
        <end position="84"/>
    </location>
</feature>
<keyword evidence="4" id="KW-0812">Transmembrane</keyword>
<evidence type="ECO:0000313" key="7">
    <source>
        <dbReference type="EMBL" id="KKS45887.1"/>
    </source>
</evidence>
<comment type="caution">
    <text evidence="7">The sequence shown here is derived from an EMBL/GenBank/DDBJ whole genome shotgun (WGS) entry which is preliminary data.</text>
</comment>
<dbReference type="SUPFAM" id="SSF53244">
    <property type="entry name" value="MurD-like peptide ligases, peptide-binding domain"/>
    <property type="match status" value="1"/>
</dbReference>
<sequence>MRQALKNFFSRYRPRHVRSIVYMLQASEYNIRDFLKWYWRTKNFSNVEKRKRLEKTAKAKLLLLFGGIFLIVYIAAALVVFNFIPYPYKIFFLAVLLYAMPYILVLLLAVFLFLGQNLLQKPYEFFIIKKAREKLLRHKAIKIAIAGSFGKTSMREILKTILSEGKKVAAPGHSHNTPIAIGKFIESLKGDEEVLIFELGEYYPGDIRKLCNLVRPQYGFITGINEAHLDRFRTLSSTVQTIFELSEFVPDNSIYINVENVLARENAKSEFIVYSRKGVNGWKILNPKTDLSGTSFILKKDNIEIKMESGLLGLHQIGPLSAAADMAFLLGLTPEQIQKGVKKIKPFDHRLEPKMDSSGVITLDDSYNGNPDGAGAVIDFLASLKNHRRFYVTPGLVEMGFRIDVVHKEIGDKLAKAQIEKVILIKNSVTPYIERGLKEAGFKGEIRWFNDALSAFNALPSLTVKGDIVLLQNDWPDQYA</sequence>
<organism evidence="7 8">
    <name type="scientific">Candidatus Giovannonibacteria bacterium GW2011_GWF2_42_19</name>
    <dbReference type="NCBI Taxonomy" id="1618659"/>
    <lineage>
        <taxon>Bacteria</taxon>
        <taxon>Candidatus Giovannoniibacteriota</taxon>
    </lineage>
</organism>
<dbReference type="AlphaFoldDB" id="A0A0G0ZB12"/>
<dbReference type="PANTHER" id="PTHR43024">
    <property type="entry name" value="UDP-N-ACETYLMURAMOYL-TRIPEPTIDE--D-ALANYL-D-ALANINE LIGASE"/>
    <property type="match status" value="1"/>
</dbReference>
<evidence type="ECO:0000313" key="8">
    <source>
        <dbReference type="Proteomes" id="UP000034036"/>
    </source>
</evidence>
<dbReference type="Pfam" id="PF08245">
    <property type="entry name" value="Mur_ligase_M"/>
    <property type="match status" value="1"/>
</dbReference>
<dbReference type="Gene3D" id="3.90.190.20">
    <property type="entry name" value="Mur ligase, C-terminal domain"/>
    <property type="match status" value="1"/>
</dbReference>
<dbReference type="GO" id="GO:0005524">
    <property type="term" value="F:ATP binding"/>
    <property type="evidence" value="ECO:0007669"/>
    <property type="project" value="UniProtKB-KW"/>
</dbReference>
<dbReference type="EMBL" id="LCDF01000038">
    <property type="protein sequence ID" value="KKS45887.1"/>
    <property type="molecule type" value="Genomic_DNA"/>
</dbReference>
<name>A0A0G0ZB12_9BACT</name>
<dbReference type="PANTHER" id="PTHR43024:SF1">
    <property type="entry name" value="UDP-N-ACETYLMURAMOYL-TRIPEPTIDE--D-ALANYL-D-ALANINE LIGASE"/>
    <property type="match status" value="1"/>
</dbReference>
<reference evidence="7 8" key="1">
    <citation type="journal article" date="2015" name="Nature">
        <title>rRNA introns, odd ribosomes, and small enigmatic genomes across a large radiation of phyla.</title>
        <authorList>
            <person name="Brown C.T."/>
            <person name="Hug L.A."/>
            <person name="Thomas B.C."/>
            <person name="Sharon I."/>
            <person name="Castelle C.J."/>
            <person name="Singh A."/>
            <person name="Wilkins M.J."/>
            <person name="Williams K.H."/>
            <person name="Banfield J.F."/>
        </authorList>
    </citation>
    <scope>NUCLEOTIDE SEQUENCE [LARGE SCALE GENOMIC DNA]</scope>
</reference>
<gene>
    <name evidence="7" type="ORF">UV11_C0038G0006</name>
</gene>
<dbReference type="InterPro" id="IPR036615">
    <property type="entry name" value="Mur_ligase_C_dom_sf"/>
</dbReference>
<dbReference type="Gene3D" id="3.40.1190.10">
    <property type="entry name" value="Mur-like, catalytic domain"/>
    <property type="match status" value="1"/>
</dbReference>
<dbReference type="SUPFAM" id="SSF53623">
    <property type="entry name" value="MurD-like peptide ligases, catalytic domain"/>
    <property type="match status" value="1"/>
</dbReference>
<dbReference type="InterPro" id="IPR013221">
    <property type="entry name" value="Mur_ligase_cen"/>
</dbReference>
<dbReference type="STRING" id="1618659.UV11_C0038G0006"/>
<keyword evidence="4" id="KW-1133">Transmembrane helix</keyword>
<evidence type="ECO:0000256" key="2">
    <source>
        <dbReference type="ARBA" id="ARBA00022741"/>
    </source>
</evidence>
<evidence type="ECO:0000256" key="4">
    <source>
        <dbReference type="SAM" id="Phobius"/>
    </source>
</evidence>
<protein>
    <submittedName>
        <fullName evidence="7">UDP-N-acetylmuramoyl-tripeptide-D-alanyl-D-alanine ligase</fullName>
    </submittedName>
</protein>
<dbReference type="Proteomes" id="UP000034036">
    <property type="component" value="Unassembled WGS sequence"/>
</dbReference>
<feature type="domain" description="Mur ligase C-terminal" evidence="5">
    <location>
        <begin position="349"/>
        <end position="471"/>
    </location>
</feature>